<evidence type="ECO:0000313" key="3">
    <source>
        <dbReference type="EMBL" id="OSM04802.1"/>
    </source>
</evidence>
<dbReference type="EMBL" id="LVJN01000018">
    <property type="protein sequence ID" value="OSM04802.1"/>
    <property type="molecule type" value="Genomic_DNA"/>
</dbReference>
<dbReference type="STRING" id="1434232.MAIT1_02895"/>
<dbReference type="AlphaFoldDB" id="A0A1Y2K517"/>
<gene>
    <name evidence="3" type="ORF">MAIT1_02895</name>
</gene>
<dbReference type="OrthoDB" id="9805604at2"/>
<comment type="caution">
    <text evidence="3">The sequence shown here is derived from an EMBL/GenBank/DDBJ whole genome shotgun (WGS) entry which is preliminary data.</text>
</comment>
<organism evidence="3 4">
    <name type="scientific">Magnetofaba australis IT-1</name>
    <dbReference type="NCBI Taxonomy" id="1434232"/>
    <lineage>
        <taxon>Bacteria</taxon>
        <taxon>Pseudomonadati</taxon>
        <taxon>Pseudomonadota</taxon>
        <taxon>Magnetococcia</taxon>
        <taxon>Magnetococcales</taxon>
        <taxon>Magnetococcaceae</taxon>
        <taxon>Magnetofaba</taxon>
    </lineage>
</organism>
<dbReference type="GO" id="GO:0016779">
    <property type="term" value="F:nucleotidyltransferase activity"/>
    <property type="evidence" value="ECO:0007669"/>
    <property type="project" value="UniProtKB-KW"/>
</dbReference>
<keyword evidence="1" id="KW-0460">Magnesium</keyword>
<evidence type="ECO:0000259" key="2">
    <source>
        <dbReference type="Pfam" id="PF12804"/>
    </source>
</evidence>
<feature type="domain" description="MobA-like NTP transferase" evidence="2">
    <location>
        <begin position="21"/>
        <end position="196"/>
    </location>
</feature>
<dbReference type="Proteomes" id="UP000194003">
    <property type="component" value="Unassembled WGS sequence"/>
</dbReference>
<dbReference type="RefSeq" id="WP_085441458.1">
    <property type="nucleotide sequence ID" value="NZ_LVJN01000018.1"/>
</dbReference>
<proteinExistence type="predicted"/>
<dbReference type="Pfam" id="PF12804">
    <property type="entry name" value="NTP_transf_3"/>
    <property type="match status" value="1"/>
</dbReference>
<keyword evidence="4" id="KW-1185">Reference proteome</keyword>
<evidence type="ECO:0000313" key="4">
    <source>
        <dbReference type="Proteomes" id="UP000194003"/>
    </source>
</evidence>
<sequence length="218" mass="24645">MNVAVVVPALQSNRYHPEGDLALFGDVTLLEWKLSQLREAFPLDHIYLSCPQQRVAQLAQFSLSKQVNLVQRPEGQSFLDFIASVCRMAPQENLMVAPPITPFMGADIYRRVLEAFANLGSEHDSVVTAVELREYIYDSQGKPVNFSSLVSRQEISPVFQVVNGCYLTPKETLLRNHHQYGERPLFLPVDRLSALEVKTAEDLQMARALLPNHIQTRL</sequence>
<reference evidence="3 4" key="1">
    <citation type="journal article" date="2016" name="BMC Genomics">
        <title>Combined genomic and structural analyses of a cultured magnetotactic bacterium reveals its niche adaptation to a dynamic environment.</title>
        <authorList>
            <person name="Araujo A.C."/>
            <person name="Morillo V."/>
            <person name="Cypriano J."/>
            <person name="Teixeira L.C."/>
            <person name="Leao P."/>
            <person name="Lyra S."/>
            <person name="Almeida L.G."/>
            <person name="Bazylinski D.A."/>
            <person name="Vasconcellos A.T."/>
            <person name="Abreu F."/>
            <person name="Lins U."/>
        </authorList>
    </citation>
    <scope>NUCLEOTIDE SEQUENCE [LARGE SCALE GENOMIC DNA]</scope>
    <source>
        <strain evidence="3 4">IT-1</strain>
    </source>
</reference>
<evidence type="ECO:0000256" key="1">
    <source>
        <dbReference type="ARBA" id="ARBA00022842"/>
    </source>
</evidence>
<dbReference type="InterPro" id="IPR029044">
    <property type="entry name" value="Nucleotide-diphossugar_trans"/>
</dbReference>
<name>A0A1Y2K517_9PROT</name>
<dbReference type="InterPro" id="IPR025877">
    <property type="entry name" value="MobA-like_NTP_Trfase"/>
</dbReference>
<dbReference type="SUPFAM" id="SSF53448">
    <property type="entry name" value="Nucleotide-diphospho-sugar transferases"/>
    <property type="match status" value="1"/>
</dbReference>
<dbReference type="Gene3D" id="3.90.550.10">
    <property type="entry name" value="Spore Coat Polysaccharide Biosynthesis Protein SpsA, Chain A"/>
    <property type="match status" value="1"/>
</dbReference>
<protein>
    <submittedName>
        <fullName evidence="3">Putative acylneuraminate cytidylyltransferase</fullName>
    </submittedName>
</protein>
<accession>A0A1Y2K517</accession>
<keyword evidence="3" id="KW-0548">Nucleotidyltransferase</keyword>
<keyword evidence="3" id="KW-0808">Transferase</keyword>